<feature type="transmembrane region" description="Helical" evidence="1">
    <location>
        <begin position="34"/>
        <end position="54"/>
    </location>
</feature>
<organism evidence="2 3">
    <name type="scientific">Enterococcus asini</name>
    <dbReference type="NCBI Taxonomy" id="57732"/>
    <lineage>
        <taxon>Bacteria</taxon>
        <taxon>Bacillati</taxon>
        <taxon>Bacillota</taxon>
        <taxon>Bacilli</taxon>
        <taxon>Lactobacillales</taxon>
        <taxon>Enterococcaceae</taxon>
        <taxon>Enterococcus</taxon>
    </lineage>
</organism>
<evidence type="ECO:0000313" key="2">
    <source>
        <dbReference type="EMBL" id="MDT2811096.1"/>
    </source>
</evidence>
<keyword evidence="1" id="KW-0472">Membrane</keyword>
<evidence type="ECO:0000313" key="3">
    <source>
        <dbReference type="Proteomes" id="UP001256711"/>
    </source>
</evidence>
<dbReference type="RefSeq" id="WP_270597600.1">
    <property type="nucleotide sequence ID" value="NZ_JAQESC010000004.1"/>
</dbReference>
<comment type="caution">
    <text evidence="2">The sequence shown here is derived from an EMBL/GenBank/DDBJ whole genome shotgun (WGS) entry which is preliminary data.</text>
</comment>
<evidence type="ECO:0008006" key="4">
    <source>
        <dbReference type="Google" id="ProtNLM"/>
    </source>
</evidence>
<dbReference type="AlphaFoldDB" id="A0AAW8U087"/>
<name>A0AAW8U087_9ENTE</name>
<keyword evidence="1" id="KW-1133">Transmembrane helix</keyword>
<sequence>MDRINSVFGDIRQGAREFLQDLENWFNQNQRRGILTFVGILLFVAVFSVSMMTAQGNIRESEYEEIVFSDLATDRLKSIPYGTEDQFIKKQKAVSVMFAPPHGSQRAKTDEILTKKGNELNRDFYYYPLVYDTVNIGERYDLDPTKVTFVFFEAGEEKNRVELADIDDLNSSLIPELNRLTMWNIKTIEE</sequence>
<accession>A0AAW8U087</accession>
<keyword evidence="1" id="KW-0812">Transmembrane</keyword>
<proteinExistence type="predicted"/>
<evidence type="ECO:0000256" key="1">
    <source>
        <dbReference type="SAM" id="Phobius"/>
    </source>
</evidence>
<reference evidence="2" key="1">
    <citation type="submission" date="2023-03" db="EMBL/GenBank/DDBJ databases">
        <authorList>
            <person name="Shen W."/>
            <person name="Cai J."/>
        </authorList>
    </citation>
    <scope>NUCLEOTIDE SEQUENCE</scope>
    <source>
        <strain evidence="2">B226-2</strain>
    </source>
</reference>
<dbReference type="Proteomes" id="UP001256711">
    <property type="component" value="Unassembled WGS sequence"/>
</dbReference>
<gene>
    <name evidence="2" type="ORF">P7H43_11465</name>
</gene>
<protein>
    <recommendedName>
        <fullName evidence="4">ABC transporter permease</fullName>
    </recommendedName>
</protein>
<dbReference type="EMBL" id="JARQBJ010000005">
    <property type="protein sequence ID" value="MDT2811096.1"/>
    <property type="molecule type" value="Genomic_DNA"/>
</dbReference>